<reference evidence="3" key="1">
    <citation type="submission" date="2017-06" db="EMBL/GenBank/DDBJ databases">
        <authorList>
            <person name="Rodrigo-Torres L."/>
            <person name="Arahal R.D."/>
            <person name="Lucena T."/>
        </authorList>
    </citation>
    <scope>NUCLEOTIDE SEQUENCE [LARGE SCALE GENOMIC DNA]</scope>
    <source>
        <strain evidence="3">CECT 9190</strain>
    </source>
</reference>
<sequence>MVTIMKKIFIHTSLLLLSISSSAFAHNVEYPTEPTFKMTPKGNLLVGKDDLALYTFKKDVNSPIPPKCTSMKDKGPLGSCLARWPAAIVTMKEMKKLILQDPKFGAVYNNELNKLQLTYSGLPTYYWFKDTEKNNFSGDGVGNAWSLILKDIPPTMFDGLEKSTAKSK</sequence>
<proteinExistence type="predicted"/>
<accession>A0A1Y6MBJ5</accession>
<dbReference type="AlphaFoldDB" id="A0A1Y6MBJ5"/>
<keyword evidence="1" id="KW-0732">Signal</keyword>
<protein>
    <submittedName>
        <fullName evidence="2">Uncharacterized protein</fullName>
    </submittedName>
</protein>
<keyword evidence="3" id="KW-1185">Reference proteome</keyword>
<dbReference type="Proteomes" id="UP000195963">
    <property type="component" value="Unassembled WGS sequence"/>
</dbReference>
<evidence type="ECO:0000256" key="1">
    <source>
        <dbReference type="SAM" id="SignalP"/>
    </source>
</evidence>
<dbReference type="InterPro" id="IPR005297">
    <property type="entry name" value="Lipoprotein_repeat"/>
</dbReference>
<name>A0A1Y6MBJ5_9GAMM</name>
<dbReference type="Pfam" id="PF03640">
    <property type="entry name" value="Lipoprotein_15"/>
    <property type="match status" value="1"/>
</dbReference>
<feature type="signal peptide" evidence="1">
    <location>
        <begin position="1"/>
        <end position="25"/>
    </location>
</feature>
<evidence type="ECO:0000313" key="3">
    <source>
        <dbReference type="Proteomes" id="UP000195963"/>
    </source>
</evidence>
<feature type="chain" id="PRO_5012147748" evidence="1">
    <location>
        <begin position="26"/>
        <end position="168"/>
    </location>
</feature>
<organism evidence="2 3">
    <name type="scientific">Photobacterium malacitanum</name>
    <dbReference type="NCBI Taxonomy" id="2204294"/>
    <lineage>
        <taxon>Bacteria</taxon>
        <taxon>Pseudomonadati</taxon>
        <taxon>Pseudomonadota</taxon>
        <taxon>Gammaproteobacteria</taxon>
        <taxon>Vibrionales</taxon>
        <taxon>Vibrionaceae</taxon>
        <taxon>Photobacterium</taxon>
    </lineage>
</organism>
<evidence type="ECO:0000313" key="2">
    <source>
        <dbReference type="EMBL" id="SMY33872.1"/>
    </source>
</evidence>
<dbReference type="EMBL" id="FYAK01000002">
    <property type="protein sequence ID" value="SMY33872.1"/>
    <property type="molecule type" value="Genomic_DNA"/>
</dbReference>
<gene>
    <name evidence="2" type="ORF">PMAL9190_01331</name>
</gene>